<name>A0ABS6JL14_9BACI</name>
<evidence type="ECO:0008006" key="3">
    <source>
        <dbReference type="Google" id="ProtNLM"/>
    </source>
</evidence>
<organism evidence="1 2">
    <name type="scientific">Evansella tamaricis</name>
    <dbReference type="NCBI Taxonomy" id="2069301"/>
    <lineage>
        <taxon>Bacteria</taxon>
        <taxon>Bacillati</taxon>
        <taxon>Bacillota</taxon>
        <taxon>Bacilli</taxon>
        <taxon>Bacillales</taxon>
        <taxon>Bacillaceae</taxon>
        <taxon>Evansella</taxon>
    </lineage>
</organism>
<evidence type="ECO:0000313" key="2">
    <source>
        <dbReference type="Proteomes" id="UP000784880"/>
    </source>
</evidence>
<comment type="caution">
    <text evidence="1">The sequence shown here is derived from an EMBL/GenBank/DDBJ whole genome shotgun (WGS) entry which is preliminary data.</text>
</comment>
<gene>
    <name evidence="1" type="ORF">KS419_20270</name>
</gene>
<proteinExistence type="predicted"/>
<accession>A0ABS6JL14</accession>
<keyword evidence="2" id="KW-1185">Reference proteome</keyword>
<reference evidence="1 2" key="1">
    <citation type="submission" date="2021-06" db="EMBL/GenBank/DDBJ databases">
        <title>Bacillus sp. RD4P76, an endophyte from a halophyte.</title>
        <authorList>
            <person name="Sun J.-Q."/>
        </authorList>
    </citation>
    <scope>NUCLEOTIDE SEQUENCE [LARGE SCALE GENOMIC DNA]</scope>
    <source>
        <strain evidence="1 2">CGMCC 1.15917</strain>
    </source>
</reference>
<dbReference type="EMBL" id="JAHQCS010000162">
    <property type="protein sequence ID" value="MBU9714075.1"/>
    <property type="molecule type" value="Genomic_DNA"/>
</dbReference>
<protein>
    <recommendedName>
        <fullName evidence="3">YfhD family protein</fullName>
    </recommendedName>
</protein>
<dbReference type="Proteomes" id="UP000784880">
    <property type="component" value="Unassembled WGS sequence"/>
</dbReference>
<sequence length="54" mass="6312">MAKNDLRRENNNRNEKVLNGENLNTEFAAAEYDFEAELLKSDNKRSPRNCHNNC</sequence>
<dbReference type="RefSeq" id="WP_217068385.1">
    <property type="nucleotide sequence ID" value="NZ_JAHQCS010000162.1"/>
</dbReference>
<evidence type="ECO:0000313" key="1">
    <source>
        <dbReference type="EMBL" id="MBU9714075.1"/>
    </source>
</evidence>